<feature type="region of interest" description="Disordered" evidence="1">
    <location>
        <begin position="39"/>
        <end position="58"/>
    </location>
</feature>
<reference evidence="3 4" key="1">
    <citation type="submission" date="2022-09" db="EMBL/GenBank/DDBJ databases">
        <authorList>
            <person name="Palmer J.M."/>
        </authorList>
    </citation>
    <scope>NUCLEOTIDE SEQUENCE [LARGE SCALE GENOMIC DNA]</scope>
    <source>
        <strain evidence="3 4">DSM 7382</strain>
    </source>
</reference>
<evidence type="ECO:0000313" key="4">
    <source>
        <dbReference type="Proteomes" id="UP001385951"/>
    </source>
</evidence>
<proteinExistence type="predicted"/>
<sequence>MAALPKRIIKETERLVSDPVPGITATPSEDNLRYFQVTIDGPESSPYSQGAPNPDDPLANDVAEDWKKDEKQAIKVAQEWTEKYAVK</sequence>
<dbReference type="Proteomes" id="UP001385951">
    <property type="component" value="Unassembled WGS sequence"/>
</dbReference>
<gene>
    <name evidence="3" type="ORF">QCA50_012156</name>
</gene>
<evidence type="ECO:0000313" key="3">
    <source>
        <dbReference type="EMBL" id="KAK7684576.1"/>
    </source>
</evidence>
<evidence type="ECO:0000259" key="2">
    <source>
        <dbReference type="PROSITE" id="PS50127"/>
    </source>
</evidence>
<dbReference type="Gene3D" id="3.10.110.10">
    <property type="entry name" value="Ubiquitin Conjugating Enzyme"/>
    <property type="match status" value="2"/>
</dbReference>
<organism evidence="3 4">
    <name type="scientific">Cerrena zonata</name>
    <dbReference type="NCBI Taxonomy" id="2478898"/>
    <lineage>
        <taxon>Eukaryota</taxon>
        <taxon>Fungi</taxon>
        <taxon>Dikarya</taxon>
        <taxon>Basidiomycota</taxon>
        <taxon>Agaricomycotina</taxon>
        <taxon>Agaricomycetes</taxon>
        <taxon>Polyporales</taxon>
        <taxon>Cerrenaceae</taxon>
        <taxon>Cerrena</taxon>
    </lineage>
</organism>
<dbReference type="AlphaFoldDB" id="A0AAW0FUR2"/>
<accession>A0AAW0FUR2</accession>
<dbReference type="EMBL" id="JASBNA010000024">
    <property type="protein sequence ID" value="KAK7684576.1"/>
    <property type="molecule type" value="Genomic_DNA"/>
</dbReference>
<dbReference type="InterPro" id="IPR000608">
    <property type="entry name" value="UBC"/>
</dbReference>
<protein>
    <recommendedName>
        <fullName evidence="2">UBC core domain-containing protein</fullName>
    </recommendedName>
</protein>
<feature type="domain" description="UBC core" evidence="2">
    <location>
        <begin position="3"/>
        <end position="87"/>
    </location>
</feature>
<dbReference type="PROSITE" id="PS50127">
    <property type="entry name" value="UBC_2"/>
    <property type="match status" value="1"/>
</dbReference>
<name>A0AAW0FUR2_9APHY</name>
<comment type="caution">
    <text evidence="3">The sequence shown here is derived from an EMBL/GenBank/DDBJ whole genome shotgun (WGS) entry which is preliminary data.</text>
</comment>
<dbReference type="InterPro" id="IPR016135">
    <property type="entry name" value="UBQ-conjugating_enzyme/RWD"/>
</dbReference>
<dbReference type="SUPFAM" id="SSF54495">
    <property type="entry name" value="UBC-like"/>
    <property type="match status" value="1"/>
</dbReference>
<evidence type="ECO:0000256" key="1">
    <source>
        <dbReference type="SAM" id="MobiDB-lite"/>
    </source>
</evidence>
<keyword evidence="4" id="KW-1185">Reference proteome</keyword>